<dbReference type="AlphaFoldDB" id="A0ABD7VIQ9"/>
<name>A0ABD7VIQ9_PSEFL</name>
<proteinExistence type="predicted"/>
<dbReference type="EMBL" id="CABVIJ010000016">
    <property type="protein sequence ID" value="VVP16072.1"/>
    <property type="molecule type" value="Genomic_DNA"/>
</dbReference>
<dbReference type="Proteomes" id="UP000325779">
    <property type="component" value="Unassembled WGS sequence"/>
</dbReference>
<accession>A0ABD7VIQ9</accession>
<reference evidence="1 2" key="1">
    <citation type="submission" date="2019-09" db="EMBL/GenBank/DDBJ databases">
        <authorList>
            <person name="Chandra G."/>
            <person name="Truman W A."/>
        </authorList>
    </citation>
    <scope>NUCLEOTIDE SEQUENCE [LARGE SCALE GENOMIC DNA]</scope>
    <source>
        <strain evidence="1">PS732</strain>
    </source>
</reference>
<comment type="caution">
    <text evidence="1">The sequence shown here is derived from an EMBL/GenBank/DDBJ whole genome shotgun (WGS) entry which is preliminary data.</text>
</comment>
<evidence type="ECO:0008006" key="3">
    <source>
        <dbReference type="Google" id="ProtNLM"/>
    </source>
</evidence>
<protein>
    <recommendedName>
        <fullName evidence="3">Lipoprotein</fullName>
    </recommendedName>
</protein>
<organism evidence="1 2">
    <name type="scientific">Pseudomonas fluorescens</name>
    <dbReference type="NCBI Taxonomy" id="294"/>
    <lineage>
        <taxon>Bacteria</taxon>
        <taxon>Pseudomonadati</taxon>
        <taxon>Pseudomonadota</taxon>
        <taxon>Gammaproteobacteria</taxon>
        <taxon>Pseudomonadales</taxon>
        <taxon>Pseudomonadaceae</taxon>
        <taxon>Pseudomonas</taxon>
    </lineage>
</organism>
<dbReference type="RefSeq" id="WP_150594939.1">
    <property type="nucleotide sequence ID" value="NZ_CABVIJ010000016.1"/>
</dbReference>
<evidence type="ECO:0000313" key="1">
    <source>
        <dbReference type="EMBL" id="VVP16072.1"/>
    </source>
</evidence>
<evidence type="ECO:0000313" key="2">
    <source>
        <dbReference type="Proteomes" id="UP000325779"/>
    </source>
</evidence>
<gene>
    <name evidence="1" type="ORF">PS732_03623</name>
</gene>
<sequence>MIELQAPTFPSADRYGLISCGSVPSPVKGVPVRVMIQPGMAIGDVITLETRGFLERDETQPVEGTEFSFTFTLDTISDKFQDVICPYETAIKPIGSGWLRAGYSLKPGNGGVVISPNALVLVEVRLSNGQTCPE</sequence>